<dbReference type="InterPro" id="IPR016166">
    <property type="entry name" value="FAD-bd_PCMH"/>
</dbReference>
<dbReference type="GO" id="GO:0004458">
    <property type="term" value="F:D-lactate dehydrogenase (cytochrome) activity"/>
    <property type="evidence" value="ECO:0007669"/>
    <property type="project" value="UniProtKB-EC"/>
</dbReference>
<keyword evidence="4" id="KW-0274">FAD</keyword>
<dbReference type="GO" id="GO:0051536">
    <property type="term" value="F:iron-sulfur cluster binding"/>
    <property type="evidence" value="ECO:0007669"/>
    <property type="project" value="InterPro"/>
</dbReference>
<dbReference type="PROSITE" id="PS51387">
    <property type="entry name" value="FAD_PCMH"/>
    <property type="match status" value="1"/>
</dbReference>
<sequence length="995" mass="111141">MDTKNYEAFLAEIGSYLDKDQVYTDELRTLGWGTDAGFYRLIPKVVVRARDEEDVSRIVRACHKHKLPFTFRAAGTSLSGQSVSDSVLIVAGKHWEKYEISDDRNSIRLQPGIVGSQVNRVLKPYGRVFPPDPASIGSAMVGGIVCNNASGMNCGVHANSDRMLISARIILPDGTLVDTGDEASKASFRRTHSEMIRRIENLRDRVRADKKLAERIRYKYSIKNVTGLNLRPLIAYDDPFEIMAHCMVGSEGTLAFLAEVNMRTLYDYRFRASAMVYFHTMEESCRAVVAMKGMKATEKDIEMSAEDLVVKSAEMLDYLSLGSVNDPVFLQYKKDVDAGLVPGVQPGDYHNLTAILTETKAVTHEELLSKIDRVKQCLANFNLYQQPAFTDDPQIYGKYWAIRSGIFPSVGGTRPEGTTCLIEDVAFHLEDLPVATVKLQKLIADYGYSDACIYGHAFEGNYHFILNQSFHTEAEVKRYESMMRAVARLVVEEFDGSLKAEHGTGRNMAPFVKYEWGEAAYAAMKELKQIFDPEGLLNRGVIFNDDPQCFIKNFKPLPVLDFRFDNIPDGGQFLTLAEGSRSSTKDMVEGVRRANKCIECGFCEVNCVSCGFTISSRMRIVVQREIRDLENRGADPERVARLRKLYEYYGDATCAADGLCATSCPMKINTGDLTHLIRQLNMMQNPTGYRVGKFAADHLGGLKSNLRLVLGAANLGHTLLGTSLMSGICSSAHRAGLPLWTSAMPRSTRQPKPGAHVGHGDLKVVYFPSCINQTMGVAKGSPVKNTVVDEMCSLINKAGYEVIFPRNMDRMCCGQIWESKGMMDIADRKSGELEESLWEASEHGRYPILCDQSPCLHRMRKVISRMKLYEPVEFIMTYLVDRLTFHKTDRRVAVHVTCSTKEMGLGSQLLELARLCSDNVVEPEGIGCCAFAGDRGFTYPESNRYALRKLRPQIEKLQVVTGYSNSRTCEIGLQSNSGIPYMSIAYLVNECTEAR</sequence>
<proteinExistence type="inferred from homology"/>
<dbReference type="Proteomes" id="UP000018837">
    <property type="component" value="Unassembled WGS sequence"/>
</dbReference>
<keyword evidence="3" id="KW-0285">Flavoprotein</keyword>
<dbReference type="Gene3D" id="3.30.465.10">
    <property type="match status" value="1"/>
</dbReference>
<comment type="caution">
    <text evidence="9">The sequence shown here is derived from an EMBL/GenBank/DDBJ whole genome shotgun (WGS) entry which is preliminary data.</text>
</comment>
<comment type="cofactor">
    <cofactor evidence="1">
        <name>FAD</name>
        <dbReference type="ChEBI" id="CHEBI:57692"/>
    </cofactor>
</comment>
<dbReference type="PATRIC" id="fig|1411148.3.peg.1858"/>
<protein>
    <recommendedName>
        <fullName evidence="7">D-lactate dehydrogenase (cytochrome)</fullName>
        <ecNumber evidence="7">1.1.2.4</ecNumber>
    </recommendedName>
</protein>
<comment type="similarity">
    <text evidence="2">Belongs to the FAD-binding oxidoreductase/transferase type 4 family.</text>
</comment>
<evidence type="ECO:0000256" key="7">
    <source>
        <dbReference type="ARBA" id="ARBA00038897"/>
    </source>
</evidence>
<dbReference type="Pfam" id="PF02754">
    <property type="entry name" value="CCG"/>
    <property type="match status" value="1"/>
</dbReference>
<evidence type="ECO:0000259" key="8">
    <source>
        <dbReference type="PROSITE" id="PS51387"/>
    </source>
</evidence>
<gene>
    <name evidence="9" type="ORF">N425_11360</name>
</gene>
<keyword evidence="6" id="KW-0560">Oxidoreductase</keyword>
<dbReference type="Gene3D" id="1.10.1060.10">
    <property type="entry name" value="Alpha-helical ferredoxin"/>
    <property type="match status" value="1"/>
</dbReference>
<dbReference type="InterPro" id="IPR009051">
    <property type="entry name" value="Helical_ferredxn"/>
</dbReference>
<dbReference type="EMBL" id="AYUF01000490">
    <property type="protein sequence ID" value="ETK01170.1"/>
    <property type="molecule type" value="Genomic_DNA"/>
</dbReference>
<evidence type="ECO:0000256" key="3">
    <source>
        <dbReference type="ARBA" id="ARBA00022630"/>
    </source>
</evidence>
<dbReference type="Gene3D" id="1.10.45.10">
    <property type="entry name" value="Vanillyl-alcohol Oxidase, Chain A, domain 4"/>
    <property type="match status" value="1"/>
</dbReference>
<dbReference type="SUPFAM" id="SSF56176">
    <property type="entry name" value="FAD-binding/transporter-associated domain-like"/>
    <property type="match status" value="1"/>
</dbReference>
<dbReference type="SUPFAM" id="SSF46548">
    <property type="entry name" value="alpha-helical ferredoxin"/>
    <property type="match status" value="1"/>
</dbReference>
<reference evidence="9 10" key="1">
    <citation type="submission" date="2013-11" db="EMBL/GenBank/DDBJ databases">
        <title>Single cell genomics of uncultured Tannerella BU063 (oral taxon 286).</title>
        <authorList>
            <person name="Beall C.J."/>
            <person name="Campbell A.G."/>
            <person name="Griffen A.L."/>
            <person name="Podar M."/>
            <person name="Leys E.J."/>
        </authorList>
    </citation>
    <scope>NUCLEOTIDE SEQUENCE [LARGE SCALE GENOMIC DNA]</scope>
    <source>
        <strain evidence="9">Cell 2</strain>
    </source>
</reference>
<dbReference type="EC" id="1.1.2.4" evidence="7"/>
<evidence type="ECO:0000313" key="10">
    <source>
        <dbReference type="Proteomes" id="UP000018837"/>
    </source>
</evidence>
<evidence type="ECO:0000256" key="5">
    <source>
        <dbReference type="ARBA" id="ARBA00022946"/>
    </source>
</evidence>
<evidence type="ECO:0000256" key="4">
    <source>
        <dbReference type="ARBA" id="ARBA00022827"/>
    </source>
</evidence>
<evidence type="ECO:0000313" key="9">
    <source>
        <dbReference type="EMBL" id="ETK01170.1"/>
    </source>
</evidence>
<dbReference type="Pfam" id="PF02913">
    <property type="entry name" value="FAD-oxidase_C"/>
    <property type="match status" value="1"/>
</dbReference>
<dbReference type="InterPro" id="IPR006094">
    <property type="entry name" value="Oxid_FAD_bind_N"/>
</dbReference>
<name>W2C1Y1_9BACT</name>
<dbReference type="GO" id="GO:0008720">
    <property type="term" value="F:D-lactate dehydrogenase (NAD+) activity"/>
    <property type="evidence" value="ECO:0007669"/>
    <property type="project" value="TreeGrafter"/>
</dbReference>
<dbReference type="PANTHER" id="PTHR11748">
    <property type="entry name" value="D-LACTATE DEHYDROGENASE"/>
    <property type="match status" value="1"/>
</dbReference>
<feature type="domain" description="FAD-binding PCMH-type" evidence="8">
    <location>
        <begin position="39"/>
        <end position="267"/>
    </location>
</feature>
<dbReference type="Gene3D" id="3.30.70.2740">
    <property type="match status" value="1"/>
</dbReference>
<accession>W2C1Y1</accession>
<dbReference type="GO" id="GO:0071949">
    <property type="term" value="F:FAD binding"/>
    <property type="evidence" value="ECO:0007669"/>
    <property type="project" value="InterPro"/>
</dbReference>
<dbReference type="Pfam" id="PF01565">
    <property type="entry name" value="FAD_binding_4"/>
    <property type="match status" value="1"/>
</dbReference>
<evidence type="ECO:0000256" key="2">
    <source>
        <dbReference type="ARBA" id="ARBA00008000"/>
    </source>
</evidence>
<dbReference type="AlphaFoldDB" id="W2C1Y1"/>
<dbReference type="InterPro" id="IPR036318">
    <property type="entry name" value="FAD-bd_PCMH-like_sf"/>
</dbReference>
<dbReference type="InterPro" id="IPR016169">
    <property type="entry name" value="FAD-bd_PCMH_sub2"/>
</dbReference>
<dbReference type="PANTHER" id="PTHR11748:SF111">
    <property type="entry name" value="D-LACTATE DEHYDROGENASE, MITOCHONDRIAL-RELATED"/>
    <property type="match status" value="1"/>
</dbReference>
<evidence type="ECO:0000256" key="6">
    <source>
        <dbReference type="ARBA" id="ARBA00023002"/>
    </source>
</evidence>
<dbReference type="InterPro" id="IPR016171">
    <property type="entry name" value="Vanillyl_alc_oxidase_C-sub2"/>
</dbReference>
<dbReference type="SUPFAM" id="SSF55103">
    <property type="entry name" value="FAD-linked oxidases, C-terminal domain"/>
    <property type="match status" value="1"/>
</dbReference>
<dbReference type="InterPro" id="IPR016164">
    <property type="entry name" value="FAD-linked_Oxase-like_C"/>
</dbReference>
<dbReference type="InterPro" id="IPR004113">
    <property type="entry name" value="FAD-bd_oxidored_4_C"/>
</dbReference>
<organism evidence="9 10">
    <name type="scientific">Tannerella sp. oral taxon BU063 isolate Cell 2</name>
    <dbReference type="NCBI Taxonomy" id="1411148"/>
    <lineage>
        <taxon>Bacteria</taxon>
        <taxon>Pseudomonadati</taxon>
        <taxon>Bacteroidota</taxon>
        <taxon>Bacteroidia</taxon>
        <taxon>Bacteroidales</taxon>
        <taxon>Tannerellaceae</taxon>
        <taxon>Tannerella</taxon>
    </lineage>
</organism>
<keyword evidence="5" id="KW-0809">Transit peptide</keyword>
<dbReference type="InterPro" id="IPR004017">
    <property type="entry name" value="Cys_rich_dom"/>
</dbReference>
<evidence type="ECO:0000256" key="1">
    <source>
        <dbReference type="ARBA" id="ARBA00001974"/>
    </source>
</evidence>
<dbReference type="GO" id="GO:1903457">
    <property type="term" value="P:lactate catabolic process"/>
    <property type="evidence" value="ECO:0007669"/>
    <property type="project" value="TreeGrafter"/>
</dbReference>